<evidence type="ECO:0000313" key="3">
    <source>
        <dbReference type="Proteomes" id="UP001239782"/>
    </source>
</evidence>
<dbReference type="EMBL" id="CP133548">
    <property type="protein sequence ID" value="WMS88998.1"/>
    <property type="molecule type" value="Genomic_DNA"/>
</dbReference>
<keyword evidence="3" id="KW-1185">Reference proteome</keyword>
<evidence type="ECO:0000313" key="2">
    <source>
        <dbReference type="EMBL" id="WMS88998.1"/>
    </source>
</evidence>
<keyword evidence="1" id="KW-0732">Signal</keyword>
<proteinExistence type="predicted"/>
<dbReference type="Proteomes" id="UP001239782">
    <property type="component" value="Chromosome"/>
</dbReference>
<organism evidence="2 3">
    <name type="scientific">Pleionea litopenaei</name>
    <dbReference type="NCBI Taxonomy" id="3070815"/>
    <lineage>
        <taxon>Bacteria</taxon>
        <taxon>Pseudomonadati</taxon>
        <taxon>Pseudomonadota</taxon>
        <taxon>Gammaproteobacteria</taxon>
        <taxon>Oceanospirillales</taxon>
        <taxon>Pleioneaceae</taxon>
        <taxon>Pleionea</taxon>
    </lineage>
</organism>
<reference evidence="2 3" key="1">
    <citation type="submission" date="2023-08" db="EMBL/GenBank/DDBJ databases">
        <title>Pleionea litopenaei sp. nov., isolated from stomach of juvenile Litopenaeus vannamei.</title>
        <authorList>
            <person name="Rho A.M."/>
            <person name="Hwang C.Y."/>
        </authorList>
    </citation>
    <scope>NUCLEOTIDE SEQUENCE [LARGE SCALE GENOMIC DNA]</scope>
    <source>
        <strain evidence="2 3">HL-JVS1</strain>
    </source>
</reference>
<feature type="chain" id="PRO_5041388186" description="DUF302 domain-containing protein" evidence="1">
    <location>
        <begin position="21"/>
        <end position="232"/>
    </location>
</feature>
<accession>A0AA51RWM0</accession>
<feature type="signal peptide" evidence="1">
    <location>
        <begin position="1"/>
        <end position="20"/>
    </location>
</feature>
<protein>
    <recommendedName>
        <fullName evidence="4">DUF302 domain-containing protein</fullName>
    </recommendedName>
</protein>
<gene>
    <name evidence="2" type="ORF">Q9312_08795</name>
</gene>
<dbReference type="KEGG" id="plei:Q9312_08795"/>
<evidence type="ECO:0008006" key="4">
    <source>
        <dbReference type="Google" id="ProtNLM"/>
    </source>
</evidence>
<sequence length="232" mass="25896">MNAFKYILTFLLLVAIPVAAANKRLEVFVGGKGLTIVQPDGYINACEKSEDFKQMFSSSLPPTHTLIACFIENKEFALFPDVDHTADNPYLQVQTLKSLINRNITKNEFEQFRASVVSQQDQMFEGMPEAARKIIKNASKTASKLLSSAVELELEGIIPLGVFSNTEDNIAFALIRKMQVQTEDDVVLITEVTASNIVLRDEKILIFNATKTYTNNSDLETIQKLLVDFSGH</sequence>
<evidence type="ECO:0000256" key="1">
    <source>
        <dbReference type="SAM" id="SignalP"/>
    </source>
</evidence>
<dbReference type="RefSeq" id="WP_309204229.1">
    <property type="nucleotide sequence ID" value="NZ_CP133548.1"/>
</dbReference>
<name>A0AA51RWM0_9GAMM</name>
<dbReference type="AlphaFoldDB" id="A0AA51RWM0"/>